<dbReference type="SUPFAM" id="SSF53474">
    <property type="entry name" value="alpha/beta-Hydrolases"/>
    <property type="match status" value="1"/>
</dbReference>
<evidence type="ECO:0008006" key="3">
    <source>
        <dbReference type="Google" id="ProtNLM"/>
    </source>
</evidence>
<reference evidence="2" key="1">
    <citation type="submission" date="2020-05" db="EMBL/GenBank/DDBJ databases">
        <authorList>
            <person name="Zhu T."/>
            <person name="Keshari N."/>
            <person name="Lu X."/>
        </authorList>
    </citation>
    <scope>NUCLEOTIDE SEQUENCE</scope>
    <source>
        <strain evidence="2">NK1-12</strain>
    </source>
</reference>
<keyword evidence="1" id="KW-1133">Transmembrane helix</keyword>
<sequence>MLIVICPGVHPPDLTASFVQALDWPAEPLVLTERLPIYSPPHILTFLLQQIPPSQRQTPILLIGFSAGVVGAIGAAYLWQILGGRIMALIAIDGWGVPLFSPFPIHRISHDAFTHWSSALLGAGQASFYAEPAVAHLELWRAPQTVCGWSVQSFAPRYHRITAAQFLHDLLQHYQINA</sequence>
<keyword evidence="1" id="KW-0472">Membrane</keyword>
<keyword evidence="1" id="KW-0812">Transmembrane</keyword>
<proteinExistence type="predicted"/>
<dbReference type="InterPro" id="IPR029058">
    <property type="entry name" value="AB_hydrolase_fold"/>
</dbReference>
<evidence type="ECO:0000313" key="2">
    <source>
        <dbReference type="EMBL" id="WNZ21879.1"/>
    </source>
</evidence>
<protein>
    <recommendedName>
        <fullName evidence="3">Alpha/beta hydrolase</fullName>
    </recommendedName>
</protein>
<organism evidence="2">
    <name type="scientific">Leptolyngbya sp. NK1-12</name>
    <dbReference type="NCBI Taxonomy" id="2547451"/>
    <lineage>
        <taxon>Bacteria</taxon>
        <taxon>Bacillati</taxon>
        <taxon>Cyanobacteriota</taxon>
        <taxon>Cyanophyceae</taxon>
        <taxon>Leptolyngbyales</taxon>
        <taxon>Leptolyngbyaceae</taxon>
        <taxon>Leptolyngbya group</taxon>
        <taxon>Leptolyngbya</taxon>
    </lineage>
</organism>
<accession>A0AA96WB59</accession>
<dbReference type="RefSeq" id="WP_316433196.1">
    <property type="nucleotide sequence ID" value="NZ_CP053586.1"/>
</dbReference>
<evidence type="ECO:0000256" key="1">
    <source>
        <dbReference type="SAM" id="Phobius"/>
    </source>
</evidence>
<name>A0AA96WB59_9CYAN</name>
<dbReference type="EMBL" id="CP053586">
    <property type="protein sequence ID" value="WNZ21879.1"/>
    <property type="molecule type" value="Genomic_DNA"/>
</dbReference>
<dbReference type="AlphaFoldDB" id="A0AA96WB59"/>
<gene>
    <name evidence="2" type="ORF">HJG54_02675</name>
</gene>
<feature type="transmembrane region" description="Helical" evidence="1">
    <location>
        <begin position="60"/>
        <end position="79"/>
    </location>
</feature>